<dbReference type="InterPro" id="IPR053302">
    <property type="entry name" value="CRAL-TRIO_domain"/>
</dbReference>
<dbReference type="Pfam" id="PF00650">
    <property type="entry name" value="CRAL_TRIO"/>
    <property type="match status" value="1"/>
</dbReference>
<dbReference type="SUPFAM" id="SSF52087">
    <property type="entry name" value="CRAL/TRIO domain"/>
    <property type="match status" value="1"/>
</dbReference>
<name>A0A914LAA0_MELIC</name>
<evidence type="ECO:0000313" key="2">
    <source>
        <dbReference type="Proteomes" id="UP000887563"/>
    </source>
</evidence>
<dbReference type="PANTHER" id="PTHR47159:SF6">
    <property type="entry name" value="CRAL-TRIO DOMAIN-CONTAINING PROTEIN"/>
    <property type="match status" value="1"/>
</dbReference>
<evidence type="ECO:0000313" key="3">
    <source>
        <dbReference type="WBParaSite" id="Minc3s00371g11161"/>
    </source>
</evidence>
<sequence>MTKFNGSEILHQNVAHLLRPEELTSINLMRWLKSYNWNVDLCTEVIEEYVKNRKCLGLNDDDFYNNFYDHQEIKHYCDVFQQSRLQYDWINSLDNGIVFVEGCPKSASTTAQLIRTGQFLFAFFAWSEYLLRLILKRERETGQQSYAVCIFDMTGAGIWQYANPMGPINRLFESRVKLAVSYYEELLSTVVIINPPRMLGLLFSIISFLLPKRIIGRFHFVKNAEEASKYISIDAIPEGLGGKMQFDGSFMPNGCIKPKRLNTNGFLKNGQVWEKHNINNIPYEHVFVHSRQSFIHELDTNGKGVLLYEFHATRAFKVKFTNEKGEYLLPYLHMNTTLLSEEGEIPIQLSDGRINFEIRNESNLFGMKLKFALNLTSSYGISLAIYI</sequence>
<dbReference type="WBParaSite" id="Minc3s00371g11161">
    <property type="protein sequence ID" value="Minc3s00371g11161"/>
    <property type="gene ID" value="Minc3s00371g11161"/>
</dbReference>
<dbReference type="InterPro" id="IPR036865">
    <property type="entry name" value="CRAL-TRIO_dom_sf"/>
</dbReference>
<reference evidence="3" key="1">
    <citation type="submission" date="2022-11" db="UniProtKB">
        <authorList>
            <consortium name="WormBaseParasite"/>
        </authorList>
    </citation>
    <scope>IDENTIFICATION</scope>
</reference>
<dbReference type="InterPro" id="IPR001251">
    <property type="entry name" value="CRAL-TRIO_dom"/>
</dbReference>
<feature type="domain" description="CRAL-TRIO" evidence="1">
    <location>
        <begin position="118"/>
        <end position="248"/>
    </location>
</feature>
<organism evidence="2 3">
    <name type="scientific">Meloidogyne incognita</name>
    <name type="common">Southern root-knot nematode worm</name>
    <name type="synonym">Oxyuris incognita</name>
    <dbReference type="NCBI Taxonomy" id="6306"/>
    <lineage>
        <taxon>Eukaryota</taxon>
        <taxon>Metazoa</taxon>
        <taxon>Ecdysozoa</taxon>
        <taxon>Nematoda</taxon>
        <taxon>Chromadorea</taxon>
        <taxon>Rhabditida</taxon>
        <taxon>Tylenchina</taxon>
        <taxon>Tylenchomorpha</taxon>
        <taxon>Tylenchoidea</taxon>
        <taxon>Meloidogynidae</taxon>
        <taxon>Meloidogyninae</taxon>
        <taxon>Meloidogyne</taxon>
        <taxon>Meloidogyne incognita group</taxon>
    </lineage>
</organism>
<dbReference type="PANTHER" id="PTHR47159">
    <property type="entry name" value="PROTEIN CBG07705-RELATED"/>
    <property type="match status" value="1"/>
</dbReference>
<keyword evidence="2" id="KW-1185">Reference proteome</keyword>
<dbReference type="PROSITE" id="PS50191">
    <property type="entry name" value="CRAL_TRIO"/>
    <property type="match status" value="1"/>
</dbReference>
<dbReference type="AlphaFoldDB" id="A0A914LAA0"/>
<proteinExistence type="predicted"/>
<dbReference type="CDD" id="cd00170">
    <property type="entry name" value="SEC14"/>
    <property type="match status" value="1"/>
</dbReference>
<dbReference type="Gene3D" id="2.60.120.680">
    <property type="entry name" value="GOLD domain"/>
    <property type="match status" value="1"/>
</dbReference>
<protein>
    <submittedName>
        <fullName evidence="3">CRAL-TRIO domain-containing protein</fullName>
    </submittedName>
</protein>
<dbReference type="Proteomes" id="UP000887563">
    <property type="component" value="Unplaced"/>
</dbReference>
<evidence type="ECO:0000259" key="1">
    <source>
        <dbReference type="PROSITE" id="PS50191"/>
    </source>
</evidence>
<dbReference type="SMART" id="SM00516">
    <property type="entry name" value="SEC14"/>
    <property type="match status" value="1"/>
</dbReference>
<dbReference type="Gene3D" id="3.40.525.10">
    <property type="entry name" value="CRAL-TRIO lipid binding domain"/>
    <property type="match status" value="1"/>
</dbReference>
<accession>A0A914LAA0</accession>